<evidence type="ECO:0000313" key="3">
    <source>
        <dbReference type="Proteomes" id="UP000769780"/>
    </source>
</evidence>
<dbReference type="SUPFAM" id="SSF48452">
    <property type="entry name" value="TPR-like"/>
    <property type="match status" value="1"/>
</dbReference>
<dbReference type="SUPFAM" id="SSF116965">
    <property type="entry name" value="Hypothetical protein MPN330"/>
    <property type="match status" value="1"/>
</dbReference>
<dbReference type="EMBL" id="JACWFH010000031">
    <property type="protein sequence ID" value="MBY0099092.1"/>
    <property type="molecule type" value="Genomic_DNA"/>
</dbReference>
<dbReference type="InterPro" id="IPR011990">
    <property type="entry name" value="TPR-like_helical_dom_sf"/>
</dbReference>
<keyword evidence="3" id="KW-1185">Reference proteome</keyword>
<organism evidence="2 3">
    <name type="scientific">Mesobacillus maritimus</name>
    <dbReference type="NCBI Taxonomy" id="1643336"/>
    <lineage>
        <taxon>Bacteria</taxon>
        <taxon>Bacillati</taxon>
        <taxon>Bacillota</taxon>
        <taxon>Bacilli</taxon>
        <taxon>Bacillales</taxon>
        <taxon>Bacillaceae</taxon>
        <taxon>Mesobacillus</taxon>
    </lineage>
</organism>
<feature type="repeat" description="TPR" evidence="1">
    <location>
        <begin position="18"/>
        <end position="51"/>
    </location>
</feature>
<evidence type="ECO:0000313" key="2">
    <source>
        <dbReference type="EMBL" id="MBY0099092.1"/>
    </source>
</evidence>
<keyword evidence="1" id="KW-0802">TPR repeat</keyword>
<dbReference type="InterPro" id="IPR019734">
    <property type="entry name" value="TPR_rpt"/>
</dbReference>
<evidence type="ECO:0000256" key="1">
    <source>
        <dbReference type="PROSITE-ProRule" id="PRU00339"/>
    </source>
</evidence>
<dbReference type="Proteomes" id="UP000769780">
    <property type="component" value="Unassembled WGS sequence"/>
</dbReference>
<reference evidence="2 3" key="1">
    <citation type="submission" date="2020-07" db="EMBL/GenBank/DDBJ databases">
        <title>Fungal Genomes of the International Space Station.</title>
        <authorList>
            <person name="Seuylemezian A."/>
            <person name="Singh N.K."/>
            <person name="Wood J."/>
            <person name="Venkateswaran K."/>
        </authorList>
    </citation>
    <scope>NUCLEOTIDE SEQUENCE [LARGE SCALE GENOMIC DNA]</scope>
    <source>
        <strain evidence="2 3">PL-B2</strain>
    </source>
</reference>
<dbReference type="Gene3D" id="1.25.40.10">
    <property type="entry name" value="Tetratricopeptide repeat domain"/>
    <property type="match status" value="1"/>
</dbReference>
<name>A0ABS7K9Z9_9BACI</name>
<comment type="caution">
    <text evidence="2">The sequence shown here is derived from an EMBL/GenBank/DDBJ whole genome shotgun (WGS) entry which is preliminary data.</text>
</comment>
<dbReference type="PROSITE" id="PS50005">
    <property type="entry name" value="TPR"/>
    <property type="match status" value="1"/>
</dbReference>
<accession>A0ABS7K9Z9</accession>
<proteinExistence type="predicted"/>
<sequence length="340" mass="39740">MMKQNSEKDNIVLFPGLERRLLEKGVEYLHAKKYRQAIEYLEQARTLDAHNSEVYTGLVLAHFESGHPQEAKVIAAEMLKEGIGNYIQVMDLYIMIMVQLNEYEEIITTIEALLEEKEVPKEKFEHFSKMLHFSRKMAEGQQDLQDIEPPVQERENERLSLFSYQDPKDQMQIAARLAKENVRPYIHEIKLYLESKEGHPFQKSMLLNILREQEYDKEVEVEKLGMKDVFIPSRLPELQEVQMLLDVSHLLQSSLESDDPVLFENIKSLLERNFFLLYPFNPKPNSEKACAAAYHYLANAYFGLDETIDKYADRYGATVEETAEAMDFIKMIEEISYPII</sequence>
<protein>
    <submittedName>
        <fullName evidence="2">Tetratricopeptide repeat protein</fullName>
    </submittedName>
</protein>
<gene>
    <name evidence="2" type="ORF">H0185_20190</name>
</gene>
<dbReference type="Pfam" id="PF14559">
    <property type="entry name" value="TPR_19"/>
    <property type="match status" value="1"/>
</dbReference>
<dbReference type="RefSeq" id="WP_221875301.1">
    <property type="nucleotide sequence ID" value="NZ_JACWFH010000031.1"/>
</dbReference>